<gene>
    <name evidence="4" type="ORF">SCF082_LOCUS6395</name>
</gene>
<dbReference type="Proteomes" id="UP001642464">
    <property type="component" value="Unassembled WGS sequence"/>
</dbReference>
<evidence type="ECO:0000256" key="2">
    <source>
        <dbReference type="ARBA" id="ARBA00022737"/>
    </source>
</evidence>
<evidence type="ECO:0000313" key="4">
    <source>
        <dbReference type="EMBL" id="CAK9000203.1"/>
    </source>
</evidence>
<organism evidence="4 5">
    <name type="scientific">Durusdinium trenchii</name>
    <dbReference type="NCBI Taxonomy" id="1381693"/>
    <lineage>
        <taxon>Eukaryota</taxon>
        <taxon>Sar</taxon>
        <taxon>Alveolata</taxon>
        <taxon>Dinophyceae</taxon>
        <taxon>Suessiales</taxon>
        <taxon>Symbiodiniaceae</taxon>
        <taxon>Durusdinium</taxon>
    </lineage>
</organism>
<accession>A0ABP0IFQ6</accession>
<feature type="compositionally biased region" description="Low complexity" evidence="3">
    <location>
        <begin position="263"/>
        <end position="290"/>
    </location>
</feature>
<dbReference type="EMBL" id="CAXAMM010003504">
    <property type="protein sequence ID" value="CAK9000203.1"/>
    <property type="molecule type" value="Genomic_DNA"/>
</dbReference>
<proteinExistence type="predicted"/>
<sequence>MDFVLRGADGSCERIHRALGASASELVALAVRLGKSQINCEKNKLMDAFALSKVKQFLYLKQLECETFQQAVQMVAVAQALKMASLRSAAINQVCSLATDDNALAALELSRKFGTTEDVEQVSQQIVAHFPRVMLSKAWKAAPFDLVAPWLEHAKVIMLHPLHTVYGLMRWILGSRKAIPANDERLNRVLSAIAANLVLDSKAWEMCRASIALEMRKTDRSAPRNQVLAKLRKACLVASRQTRDPWTSLVAVASRQQELQAVTATTPMTTAPQASKIATTTSSSSSSSSSNPMRPATSSTQNQISPGSTEWTSPPELAAVHTASPPRPNEAPSWAQVGKLCPPRHGLSMVTQNFVLSEVFAVGGIVEDVVAAATRPTMERCALFGLKSSAESVVVPARTGPQVGAQTFVDTLVLPLPRHEGFCVIGGLNLVCGEVTARASVFSLGIWTDLPPLPFPRACPAGGVLQVHEAPSRWVIVVAGGSDSNGRALSSALGLEIKLDRTTNAWACAQDASWKTLRSMESTRYSPAFCSLDHKTLFVVGGRDAAGQVLDSTEFLRASDVVSGASWHSLSARLSQPRHSGGAAVLDPSEQQPYAVLLAFGGRDPDSVDLDSTEMLCINKDSLLQERAAKRLPYPNPGWCVTEENLRLPRPLSSFGYARMHDTSVVLVGGDAREDVNKLVDALLDDAQAL</sequence>
<keyword evidence="2" id="KW-0677">Repeat</keyword>
<protein>
    <submittedName>
        <fullName evidence="4">Uncharacterized protein</fullName>
    </submittedName>
</protein>
<dbReference type="InterPro" id="IPR011333">
    <property type="entry name" value="SKP1/BTB/POZ_sf"/>
</dbReference>
<keyword evidence="1" id="KW-0880">Kelch repeat</keyword>
<dbReference type="SUPFAM" id="SSF117281">
    <property type="entry name" value="Kelch motif"/>
    <property type="match status" value="1"/>
</dbReference>
<dbReference type="PANTHER" id="PTHR45632">
    <property type="entry name" value="LD33804P"/>
    <property type="match status" value="1"/>
</dbReference>
<evidence type="ECO:0000256" key="1">
    <source>
        <dbReference type="ARBA" id="ARBA00022441"/>
    </source>
</evidence>
<comment type="caution">
    <text evidence="4">The sequence shown here is derived from an EMBL/GenBank/DDBJ whole genome shotgun (WGS) entry which is preliminary data.</text>
</comment>
<reference evidence="4 5" key="1">
    <citation type="submission" date="2024-02" db="EMBL/GenBank/DDBJ databases">
        <authorList>
            <person name="Chen Y."/>
            <person name="Shah S."/>
            <person name="Dougan E. K."/>
            <person name="Thang M."/>
            <person name="Chan C."/>
        </authorList>
    </citation>
    <scope>NUCLEOTIDE SEQUENCE [LARGE SCALE GENOMIC DNA]</scope>
</reference>
<evidence type="ECO:0000313" key="5">
    <source>
        <dbReference type="Proteomes" id="UP001642464"/>
    </source>
</evidence>
<dbReference type="PANTHER" id="PTHR45632:SF3">
    <property type="entry name" value="KELCH-LIKE PROTEIN 32"/>
    <property type="match status" value="1"/>
</dbReference>
<dbReference type="Gene3D" id="3.30.710.10">
    <property type="entry name" value="Potassium Channel Kv1.1, Chain A"/>
    <property type="match status" value="1"/>
</dbReference>
<dbReference type="InterPro" id="IPR015915">
    <property type="entry name" value="Kelch-typ_b-propeller"/>
</dbReference>
<dbReference type="Gene3D" id="2.120.10.80">
    <property type="entry name" value="Kelch-type beta propeller"/>
    <property type="match status" value="1"/>
</dbReference>
<name>A0ABP0IFQ6_9DINO</name>
<feature type="compositionally biased region" description="Polar residues" evidence="3">
    <location>
        <begin position="296"/>
        <end position="312"/>
    </location>
</feature>
<evidence type="ECO:0000256" key="3">
    <source>
        <dbReference type="SAM" id="MobiDB-lite"/>
    </source>
</evidence>
<keyword evidence="5" id="KW-1185">Reference proteome</keyword>
<feature type="region of interest" description="Disordered" evidence="3">
    <location>
        <begin position="263"/>
        <end position="337"/>
    </location>
</feature>